<dbReference type="PANTHER" id="PTHR18866">
    <property type="entry name" value="CARBOXYLASE:PYRUVATE/ACETYL-COA/PROPIONYL-COA CARBOXYLASE"/>
    <property type="match status" value="1"/>
</dbReference>
<comment type="catalytic activity">
    <reaction evidence="12">
        <text>N(6)-biotinyl-L-lysyl-[protein] + hydrogencarbonate + ATP = N(6)-carboxybiotinyl-L-lysyl-[protein] + ADP + phosphate + H(+)</text>
        <dbReference type="Rhea" id="RHEA:13501"/>
        <dbReference type="Rhea" id="RHEA-COMP:10505"/>
        <dbReference type="Rhea" id="RHEA-COMP:10506"/>
        <dbReference type="ChEBI" id="CHEBI:15378"/>
        <dbReference type="ChEBI" id="CHEBI:17544"/>
        <dbReference type="ChEBI" id="CHEBI:30616"/>
        <dbReference type="ChEBI" id="CHEBI:43474"/>
        <dbReference type="ChEBI" id="CHEBI:83144"/>
        <dbReference type="ChEBI" id="CHEBI:83145"/>
        <dbReference type="ChEBI" id="CHEBI:456216"/>
        <dbReference type="EC" id="6.3.4.14"/>
    </reaction>
</comment>
<sequence length="450" mass="50562">MKKILIANRGEITARIVRTCQEMGIESIVVYSDADKDLPYVQQATRSYHLGEPPVVKSYLNQDKIIEIAQKENVDAIHPGYGFLSENGTFVKQIEELGITFIGPSWQVVEAMGDKVEARRTMEKAGVPVVPGTIDPINDAEEALTIASQIGYPVMLKASAGGGGIGMVKCDNEETLKKQFVSSQQRAKMYFGNDRMFIEKYISPARHIEVQVFGDQQGNVIHLFERDCSIQRRHQKVIEESPSPYLTEELRVKMGRAAVRAAQSVSYTNAGTVEFIVDENANFFFLEMNTRLQVEHPVTEMTTGLDLVRWQIEVAEGKPLALLQNEVQQQGHSIEFRLYAEDPAKFLPSPGKIKDLRLPEGEGIRIDAGYEKGNTVSPFYDPMIAKIIVSDSNRADCLKKASEFFDSFYLEGIKTNAPLFKKILEDTDFQQGNYTTGFLMEKPKLIEQNQ</sequence>
<dbReference type="Pfam" id="PF00289">
    <property type="entry name" value="Biotin_carb_N"/>
    <property type="match status" value="1"/>
</dbReference>
<evidence type="ECO:0000256" key="7">
    <source>
        <dbReference type="ARBA" id="ARBA00022741"/>
    </source>
</evidence>
<accession>A0A0V8JDK7</accession>
<evidence type="ECO:0000256" key="13">
    <source>
        <dbReference type="PROSITE-ProRule" id="PRU00409"/>
    </source>
</evidence>
<keyword evidence="10" id="KW-0443">Lipid metabolism</keyword>
<dbReference type="InterPro" id="IPR005479">
    <property type="entry name" value="CPAse_ATP-bd"/>
</dbReference>
<dbReference type="PROSITE" id="PS00866">
    <property type="entry name" value="CPSASE_1"/>
    <property type="match status" value="1"/>
</dbReference>
<dbReference type="InterPro" id="IPR011054">
    <property type="entry name" value="Rudment_hybrid_motif"/>
</dbReference>
<dbReference type="PROSITE" id="PS00867">
    <property type="entry name" value="CPSASE_2"/>
    <property type="match status" value="1"/>
</dbReference>
<dbReference type="InterPro" id="IPR050856">
    <property type="entry name" value="Biotin_carboxylase_complex"/>
</dbReference>
<keyword evidence="8" id="KW-0276">Fatty acid metabolism</keyword>
<evidence type="ECO:0000256" key="12">
    <source>
        <dbReference type="ARBA" id="ARBA00048600"/>
    </source>
</evidence>
<comment type="function">
    <text evidence="1">This protein is a component of the acetyl coenzyme A carboxylase complex; first, biotin carboxylase catalyzes the carboxylation of the carrier protein and then the transcarboxylase transfers the carboxyl group to form malonyl-CoA.</text>
</comment>
<evidence type="ECO:0000256" key="2">
    <source>
        <dbReference type="ARBA" id="ARBA00004956"/>
    </source>
</evidence>
<dbReference type="FunFam" id="3.30.1490.20:FF:000003">
    <property type="entry name" value="acetyl-CoA carboxylase isoform X1"/>
    <property type="match status" value="1"/>
</dbReference>
<dbReference type="SUPFAM" id="SSF56059">
    <property type="entry name" value="Glutathione synthetase ATP-binding domain-like"/>
    <property type="match status" value="1"/>
</dbReference>
<dbReference type="PROSITE" id="PS50975">
    <property type="entry name" value="ATP_GRASP"/>
    <property type="match status" value="1"/>
</dbReference>
<dbReference type="InterPro" id="IPR005482">
    <property type="entry name" value="Biotin_COase_C"/>
</dbReference>
<organism evidence="16 17">
    <name type="scientific">Fictibacillus enclensis</name>
    <dbReference type="NCBI Taxonomy" id="1017270"/>
    <lineage>
        <taxon>Bacteria</taxon>
        <taxon>Bacillati</taxon>
        <taxon>Bacillota</taxon>
        <taxon>Bacilli</taxon>
        <taxon>Bacillales</taxon>
        <taxon>Fictibacillaceae</taxon>
        <taxon>Fictibacillus</taxon>
    </lineage>
</organism>
<gene>
    <name evidence="16" type="ORF">AS030_05455</name>
</gene>
<keyword evidence="6" id="KW-0436">Ligase</keyword>
<keyword evidence="7 13" id="KW-0547">Nucleotide-binding</keyword>
<comment type="subunit">
    <text evidence="3">Acetyl-CoA carboxylase is a heterohexamer of biotin carboxyl carrier protein, biotin carboxylase and the two subunits of carboxyl transferase in a 2:2 complex.</text>
</comment>
<evidence type="ECO:0000256" key="10">
    <source>
        <dbReference type="ARBA" id="ARBA00023160"/>
    </source>
</evidence>
<dbReference type="PROSITE" id="PS50979">
    <property type="entry name" value="BC"/>
    <property type="match status" value="1"/>
</dbReference>
<dbReference type="SUPFAM" id="SSF51246">
    <property type="entry name" value="Rudiment single hybrid motif"/>
    <property type="match status" value="1"/>
</dbReference>
<keyword evidence="10" id="KW-0275">Fatty acid biosynthesis</keyword>
<evidence type="ECO:0000256" key="4">
    <source>
        <dbReference type="ARBA" id="ARBA00013263"/>
    </source>
</evidence>
<dbReference type="FunFam" id="3.30.470.20:FF:000028">
    <property type="entry name" value="Methylcrotonoyl-CoA carboxylase subunit alpha, mitochondrial"/>
    <property type="match status" value="1"/>
</dbReference>
<dbReference type="InterPro" id="IPR011761">
    <property type="entry name" value="ATP-grasp"/>
</dbReference>
<keyword evidence="11" id="KW-0092">Biotin</keyword>
<dbReference type="GO" id="GO:0004075">
    <property type="term" value="F:biotin carboxylase activity"/>
    <property type="evidence" value="ECO:0007669"/>
    <property type="project" value="UniProtKB-EC"/>
</dbReference>
<dbReference type="OrthoDB" id="9807469at2"/>
<dbReference type="Gene3D" id="3.30.470.20">
    <property type="entry name" value="ATP-grasp fold, B domain"/>
    <property type="match status" value="1"/>
</dbReference>
<dbReference type="InterPro" id="IPR016185">
    <property type="entry name" value="PreATP-grasp_dom_sf"/>
</dbReference>
<evidence type="ECO:0000256" key="11">
    <source>
        <dbReference type="ARBA" id="ARBA00023267"/>
    </source>
</evidence>
<keyword evidence="17" id="KW-1185">Reference proteome</keyword>
<evidence type="ECO:0000259" key="15">
    <source>
        <dbReference type="PROSITE" id="PS50979"/>
    </source>
</evidence>
<evidence type="ECO:0000313" key="17">
    <source>
        <dbReference type="Proteomes" id="UP000054099"/>
    </source>
</evidence>
<dbReference type="Pfam" id="PF02786">
    <property type="entry name" value="CPSase_L_D2"/>
    <property type="match status" value="1"/>
</dbReference>
<dbReference type="NCBIfam" id="NF006367">
    <property type="entry name" value="PRK08591.1"/>
    <property type="match status" value="1"/>
</dbReference>
<keyword evidence="5" id="KW-0444">Lipid biosynthesis</keyword>
<dbReference type="SUPFAM" id="SSF52440">
    <property type="entry name" value="PreATP-grasp domain"/>
    <property type="match status" value="1"/>
</dbReference>
<proteinExistence type="predicted"/>
<evidence type="ECO:0000256" key="5">
    <source>
        <dbReference type="ARBA" id="ARBA00022516"/>
    </source>
</evidence>
<dbReference type="RefSeq" id="WP_061969237.1">
    <property type="nucleotide sequence ID" value="NZ_FMAV01000001.1"/>
</dbReference>
<protein>
    <recommendedName>
        <fullName evidence="4">biotin carboxylase</fullName>
        <ecNumber evidence="4">6.3.4.14</ecNumber>
    </recommendedName>
</protein>
<evidence type="ECO:0000256" key="3">
    <source>
        <dbReference type="ARBA" id="ARBA00011750"/>
    </source>
</evidence>
<dbReference type="GO" id="GO:0046872">
    <property type="term" value="F:metal ion binding"/>
    <property type="evidence" value="ECO:0007669"/>
    <property type="project" value="InterPro"/>
</dbReference>
<dbReference type="SMART" id="SM00878">
    <property type="entry name" value="Biotin_carb_C"/>
    <property type="match status" value="1"/>
</dbReference>
<dbReference type="EMBL" id="LNQN01000001">
    <property type="protein sequence ID" value="KSU84972.1"/>
    <property type="molecule type" value="Genomic_DNA"/>
</dbReference>
<evidence type="ECO:0000256" key="9">
    <source>
        <dbReference type="ARBA" id="ARBA00022840"/>
    </source>
</evidence>
<name>A0A0V8JDK7_9BACL</name>
<evidence type="ECO:0000256" key="1">
    <source>
        <dbReference type="ARBA" id="ARBA00003761"/>
    </source>
</evidence>
<feature type="domain" description="ATP-grasp" evidence="14">
    <location>
        <begin position="119"/>
        <end position="316"/>
    </location>
</feature>
<evidence type="ECO:0000259" key="14">
    <source>
        <dbReference type="PROSITE" id="PS50975"/>
    </source>
</evidence>
<dbReference type="GO" id="GO:0005524">
    <property type="term" value="F:ATP binding"/>
    <property type="evidence" value="ECO:0007669"/>
    <property type="project" value="UniProtKB-UniRule"/>
</dbReference>
<dbReference type="PANTHER" id="PTHR18866:SF33">
    <property type="entry name" value="METHYLCROTONOYL-COA CARBOXYLASE SUBUNIT ALPHA, MITOCHONDRIAL-RELATED"/>
    <property type="match status" value="1"/>
</dbReference>
<dbReference type="Pfam" id="PF02785">
    <property type="entry name" value="Biotin_carb_C"/>
    <property type="match status" value="1"/>
</dbReference>
<evidence type="ECO:0000256" key="6">
    <source>
        <dbReference type="ARBA" id="ARBA00022598"/>
    </source>
</evidence>
<feature type="domain" description="Biotin carboxylation" evidence="15">
    <location>
        <begin position="1"/>
        <end position="444"/>
    </location>
</feature>
<evidence type="ECO:0000313" key="16">
    <source>
        <dbReference type="EMBL" id="KSU84972.1"/>
    </source>
</evidence>
<evidence type="ECO:0000256" key="8">
    <source>
        <dbReference type="ARBA" id="ARBA00022832"/>
    </source>
</evidence>
<dbReference type="EC" id="6.3.4.14" evidence="4"/>
<keyword evidence="9 13" id="KW-0067">ATP-binding</keyword>
<reference evidence="16 17" key="1">
    <citation type="journal article" date="2014" name="Antonie Van Leeuwenhoek">
        <title>Fictibacillus enclensis sp. nov., isolated from marine sediment.</title>
        <authorList>
            <person name="Dastager S.G."/>
            <person name="Mawlankar R."/>
            <person name="Srinivasan K."/>
            <person name="Tang S.K."/>
            <person name="Lee J.C."/>
            <person name="Ramana V.V."/>
            <person name="Shouche Y.S."/>
        </authorList>
    </citation>
    <scope>NUCLEOTIDE SEQUENCE [LARGE SCALE GENOMIC DNA]</scope>
    <source>
        <strain evidence="16 17">NIO-1003</strain>
    </source>
</reference>
<dbReference type="AlphaFoldDB" id="A0A0V8JDK7"/>
<comment type="caution">
    <text evidence="16">The sequence shown here is derived from an EMBL/GenBank/DDBJ whole genome shotgun (WGS) entry which is preliminary data.</text>
</comment>
<dbReference type="GO" id="GO:0006633">
    <property type="term" value="P:fatty acid biosynthetic process"/>
    <property type="evidence" value="ECO:0007669"/>
    <property type="project" value="UniProtKB-KW"/>
</dbReference>
<dbReference type="FunFam" id="3.40.50.20:FF:000010">
    <property type="entry name" value="Propionyl-CoA carboxylase subunit alpha"/>
    <property type="match status" value="1"/>
</dbReference>
<comment type="pathway">
    <text evidence="2">Lipid metabolism; malonyl-CoA biosynthesis; malonyl-CoA from acetyl-CoA: step 1/1.</text>
</comment>
<dbReference type="InterPro" id="IPR005481">
    <property type="entry name" value="BC-like_N"/>
</dbReference>
<dbReference type="InterPro" id="IPR011764">
    <property type="entry name" value="Biotin_carboxylation_dom"/>
</dbReference>
<dbReference type="Proteomes" id="UP000054099">
    <property type="component" value="Unassembled WGS sequence"/>
</dbReference>